<protein>
    <submittedName>
        <fullName evidence="2">Uncharacterized protein</fullName>
    </submittedName>
</protein>
<keyword evidence="1" id="KW-0732">Signal</keyword>
<evidence type="ECO:0000256" key="1">
    <source>
        <dbReference type="SAM" id="SignalP"/>
    </source>
</evidence>
<evidence type="ECO:0000313" key="3">
    <source>
        <dbReference type="Proteomes" id="UP000648722"/>
    </source>
</evidence>
<accession>A0ABQ1XF46</accession>
<dbReference type="RefSeq" id="WP_188450811.1">
    <property type="nucleotide sequence ID" value="NZ_BMFS01000001.1"/>
</dbReference>
<reference evidence="3" key="1">
    <citation type="journal article" date="2019" name="Int. J. Syst. Evol. Microbiol.">
        <title>The Global Catalogue of Microorganisms (GCM) 10K type strain sequencing project: providing services to taxonomists for standard genome sequencing and annotation.</title>
        <authorList>
            <consortium name="The Broad Institute Genomics Platform"/>
            <consortium name="The Broad Institute Genome Sequencing Center for Infectious Disease"/>
            <person name="Wu L."/>
            <person name="Ma J."/>
        </authorList>
    </citation>
    <scope>NUCLEOTIDE SEQUENCE [LARGE SCALE GENOMIC DNA]</scope>
    <source>
        <strain evidence="3">CGMCC 1.12766</strain>
    </source>
</reference>
<keyword evidence="3" id="KW-1185">Reference proteome</keyword>
<comment type="caution">
    <text evidence="2">The sequence shown here is derived from an EMBL/GenBank/DDBJ whole genome shotgun (WGS) entry which is preliminary data.</text>
</comment>
<feature type="chain" id="PRO_5046612706" evidence="1">
    <location>
        <begin position="22"/>
        <end position="195"/>
    </location>
</feature>
<feature type="signal peptide" evidence="1">
    <location>
        <begin position="1"/>
        <end position="21"/>
    </location>
</feature>
<evidence type="ECO:0000313" key="2">
    <source>
        <dbReference type="EMBL" id="GGG91416.1"/>
    </source>
</evidence>
<organism evidence="2 3">
    <name type="scientific">Glycocaulis albus</name>
    <dbReference type="NCBI Taxonomy" id="1382801"/>
    <lineage>
        <taxon>Bacteria</taxon>
        <taxon>Pseudomonadati</taxon>
        <taxon>Pseudomonadota</taxon>
        <taxon>Alphaproteobacteria</taxon>
        <taxon>Maricaulales</taxon>
        <taxon>Maricaulaceae</taxon>
        <taxon>Glycocaulis</taxon>
    </lineage>
</organism>
<name>A0ABQ1XF46_9PROT</name>
<sequence length="195" mass="20133">MHQRLCALAIAVVFAAVPAGCASQQAVTALPAVGEPDGQIFAALDIGLRAEAADDGAALLAAASLLEASGARPGDGETDLAARWYDRAAELGESVPPSRGRIAGPAYRNGVVGAGETALLRDSFHSGRAARVSLQARGAGTLRLAIRRNDGEPVCEAVVSTAPVSCQWVPVWSEPFTIEVVNLTGAQIPYYLITN</sequence>
<gene>
    <name evidence="2" type="ORF">GCM10007420_03380</name>
</gene>
<dbReference type="Proteomes" id="UP000648722">
    <property type="component" value="Unassembled WGS sequence"/>
</dbReference>
<dbReference type="EMBL" id="BMFS01000001">
    <property type="protein sequence ID" value="GGG91416.1"/>
    <property type="molecule type" value="Genomic_DNA"/>
</dbReference>
<proteinExistence type="predicted"/>